<dbReference type="KEGG" id="ssin:G7078_07015"/>
<dbReference type="Gene3D" id="1.25.40.10">
    <property type="entry name" value="Tetratricopeptide repeat domain"/>
    <property type="match status" value="4"/>
</dbReference>
<dbReference type="AlphaFoldDB" id="A0A6G7ZNQ1"/>
<feature type="repeat" description="TPR" evidence="3">
    <location>
        <begin position="664"/>
        <end position="697"/>
    </location>
</feature>
<keyword evidence="2 3" id="KW-0802">TPR repeat</keyword>
<keyword evidence="7" id="KW-1185">Reference proteome</keyword>
<gene>
    <name evidence="6" type="ORF">G7078_07015</name>
</gene>
<dbReference type="InterPro" id="IPR011990">
    <property type="entry name" value="TPR-like_helical_dom_sf"/>
</dbReference>
<dbReference type="SMART" id="SM00028">
    <property type="entry name" value="TPR"/>
    <property type="match status" value="5"/>
</dbReference>
<dbReference type="SUPFAM" id="SSF48452">
    <property type="entry name" value="TPR-like"/>
    <property type="match status" value="2"/>
</dbReference>
<evidence type="ECO:0000256" key="2">
    <source>
        <dbReference type="ARBA" id="ARBA00022803"/>
    </source>
</evidence>
<protein>
    <submittedName>
        <fullName evidence="6">DUF3857 domain-containing protein</fullName>
    </submittedName>
</protein>
<sequence>MRKILFLLAGASCIGSQPAYAAEVLKFGPAANWVVPHPVPLASTVAKDAPLAILLSDQQVRFDPGKVSEYIEIALKLQSAEGLNASNIAFPWQPSTDTVTVHKVQLIRGGRTIDVLGSGQTFTIARRETNLDAATLDGTLTAMLQPEGVQIGDILSVAYTTERVDPVMKGHVEADFAMWNSLPIERARSRLSWPTTINLTTRQSVGLPQTKAVAATGNMRLLEVAGPAVEPLVLPKSAPPRFSIGRRGEATDFRSWADVAGLISPLFKSAAVIPATGPLRNEVESIRKLGLPPIAMAERALQLVQGKVRYVALLMGTGGYVPASAETTWSRRYGDCKAKTALLVAILQDLGIAAEPVLVNSSYGDALPERLPMVGLFDHVIARASIGGQTYWLDGTRNGDTSLAQLTGANFRWGLPLVNGPALVPIAPQQLSLPSNESTLVIDASAGLLAPAPTTAELVYRGESAKGLKVLLANLPAAQKKEMLRTSWKEDFDFLDPGETSVAFDEARAELRLSTSGTSKIEFDDGQFELPGTSIGYEAEFERAPGPFRDAPISVGHPWWSRSVFTIKLPRSLVAAAPKGVTPPVEETLAGVQYKRTQSFDGNTMTVQTTKRSVASEIPYKDARAAETRLKALYDQALYLQRPRTSTLTEDDWSTIEKSKPITSDQYHLRAGTLADAGKIDEAFADLKEAIRLDPRNINALATRSLLYSEIGRSADAEKDIAAIEAIGAPRAGMLAFKASQASNAGKFNDVVAYTTELLKTAPNHPVALTRRANAYYAMQKYDKALADTALALENYGDASDLHLLRANILMQKGDLTAAAREAEALAKIEDDGVGLIAAGKVYAKIKNKPKSMEMFDRALRLKPSAMVYLNRAQARSIDDVAAKKADIAKAAELEPDNAALMESAASTLQRLGDNAGALALVDRAIAAGADNPHIRIERAVALYKVGRVAEANEIFAAQKRMSQTVSQLNSLCWTKAAAGILLESAVEDCKAGLKLMPDRKALHDSLGLALFRLGRFDQAIDSYDEALARSKGATSLMGRALARKAKGDEAGAREDLAAARKLDVDIEDDFAGYGLKL</sequence>
<feature type="signal peptide" evidence="4">
    <location>
        <begin position="1"/>
        <end position="21"/>
    </location>
</feature>
<dbReference type="RefSeq" id="WP_166094424.1">
    <property type="nucleotide sequence ID" value="NZ_CP049871.1"/>
</dbReference>
<evidence type="ECO:0000256" key="4">
    <source>
        <dbReference type="SAM" id="SignalP"/>
    </source>
</evidence>
<dbReference type="Pfam" id="PF12969">
    <property type="entry name" value="DUF3857"/>
    <property type="match status" value="1"/>
</dbReference>
<feature type="repeat" description="TPR" evidence="3">
    <location>
        <begin position="833"/>
        <end position="866"/>
    </location>
</feature>
<keyword evidence="1" id="KW-0677">Repeat</keyword>
<evidence type="ECO:0000256" key="3">
    <source>
        <dbReference type="PROSITE-ProRule" id="PRU00339"/>
    </source>
</evidence>
<evidence type="ECO:0000313" key="7">
    <source>
        <dbReference type="Proteomes" id="UP000502502"/>
    </source>
</evidence>
<dbReference type="Gene3D" id="2.60.40.3140">
    <property type="match status" value="1"/>
</dbReference>
<feature type="repeat" description="TPR" evidence="3">
    <location>
        <begin position="1001"/>
        <end position="1034"/>
    </location>
</feature>
<keyword evidence="4" id="KW-0732">Signal</keyword>
<dbReference type="InterPro" id="IPR038765">
    <property type="entry name" value="Papain-like_cys_pep_sf"/>
</dbReference>
<dbReference type="PANTHER" id="PTHR44858:SF1">
    <property type="entry name" value="UDP-N-ACETYLGLUCOSAMINE--PEPTIDE N-ACETYLGLUCOSAMINYLTRANSFERASE SPINDLY-RELATED"/>
    <property type="match status" value="1"/>
</dbReference>
<feature type="domain" description="DUF3857" evidence="5">
    <location>
        <begin position="64"/>
        <end position="221"/>
    </location>
</feature>
<evidence type="ECO:0000313" key="6">
    <source>
        <dbReference type="EMBL" id="QIL02563.1"/>
    </source>
</evidence>
<feature type="chain" id="PRO_5026298946" evidence="4">
    <location>
        <begin position="22"/>
        <end position="1078"/>
    </location>
</feature>
<dbReference type="SUPFAM" id="SSF54001">
    <property type="entry name" value="Cysteine proteinases"/>
    <property type="match status" value="1"/>
</dbReference>
<dbReference type="InterPro" id="IPR050498">
    <property type="entry name" value="Ycf3"/>
</dbReference>
<name>A0A6G7ZNQ1_9SPHN</name>
<reference evidence="6 7" key="1">
    <citation type="submission" date="2020-03" db="EMBL/GenBank/DDBJ databases">
        <title>Sphingomonas sp. nov., isolated from fish.</title>
        <authorList>
            <person name="Hyun D.-W."/>
            <person name="Bae J.-W."/>
        </authorList>
    </citation>
    <scope>NUCLEOTIDE SEQUENCE [LARGE SCALE GENOMIC DNA]</scope>
    <source>
        <strain evidence="6 7">HDW15C</strain>
    </source>
</reference>
<dbReference type="Proteomes" id="UP000502502">
    <property type="component" value="Chromosome"/>
</dbReference>
<dbReference type="Pfam" id="PF13181">
    <property type="entry name" value="TPR_8"/>
    <property type="match status" value="1"/>
</dbReference>
<dbReference type="Pfam" id="PF13432">
    <property type="entry name" value="TPR_16"/>
    <property type="match status" value="3"/>
</dbReference>
<dbReference type="InterPro" id="IPR024618">
    <property type="entry name" value="DUF3857"/>
</dbReference>
<evidence type="ECO:0000256" key="1">
    <source>
        <dbReference type="ARBA" id="ARBA00022737"/>
    </source>
</evidence>
<organism evidence="6 7">
    <name type="scientific">Sphingomonas sinipercae</name>
    <dbReference type="NCBI Taxonomy" id="2714944"/>
    <lineage>
        <taxon>Bacteria</taxon>
        <taxon>Pseudomonadati</taxon>
        <taxon>Pseudomonadota</taxon>
        <taxon>Alphaproteobacteria</taxon>
        <taxon>Sphingomonadales</taxon>
        <taxon>Sphingomonadaceae</taxon>
        <taxon>Sphingomonas</taxon>
    </lineage>
</organism>
<dbReference type="InterPro" id="IPR019734">
    <property type="entry name" value="TPR_rpt"/>
</dbReference>
<dbReference type="Gene3D" id="3.10.620.30">
    <property type="match status" value="1"/>
</dbReference>
<evidence type="ECO:0000259" key="5">
    <source>
        <dbReference type="Pfam" id="PF12969"/>
    </source>
</evidence>
<dbReference type="PROSITE" id="PS50005">
    <property type="entry name" value="TPR"/>
    <property type="match status" value="3"/>
</dbReference>
<dbReference type="PANTHER" id="PTHR44858">
    <property type="entry name" value="TETRATRICOPEPTIDE REPEAT PROTEIN 6"/>
    <property type="match status" value="1"/>
</dbReference>
<accession>A0A6G7ZNQ1</accession>
<proteinExistence type="predicted"/>
<dbReference type="EMBL" id="CP049871">
    <property type="protein sequence ID" value="QIL02563.1"/>
    <property type="molecule type" value="Genomic_DNA"/>
</dbReference>